<dbReference type="SUPFAM" id="SSF56672">
    <property type="entry name" value="DNA/RNA polymerases"/>
    <property type="match status" value="1"/>
</dbReference>
<comment type="similarity">
    <text evidence="1">Belongs to the DNA polymerase type-B family.</text>
</comment>
<accession>A0A8S3R9A4</accession>
<gene>
    <name evidence="10" type="ORF">MEDL_18892</name>
</gene>
<dbReference type="GO" id="GO:0003887">
    <property type="term" value="F:DNA-directed DNA polymerase activity"/>
    <property type="evidence" value="ECO:0007669"/>
    <property type="project" value="UniProtKB-KW"/>
</dbReference>
<dbReference type="Gene3D" id="3.90.1600.10">
    <property type="entry name" value="Palm domain of DNA polymerase"/>
    <property type="match status" value="1"/>
</dbReference>
<dbReference type="InterPro" id="IPR023211">
    <property type="entry name" value="DNA_pol_palm_dom_sf"/>
</dbReference>
<evidence type="ECO:0000313" key="10">
    <source>
        <dbReference type="EMBL" id="CAG2204433.1"/>
    </source>
</evidence>
<dbReference type="EMBL" id="CAJPWZ010000952">
    <property type="protein sequence ID" value="CAG2204433.1"/>
    <property type="molecule type" value="Genomic_DNA"/>
</dbReference>
<comment type="caution">
    <text evidence="10">The sequence shown here is derived from an EMBL/GenBank/DDBJ whole genome shotgun (WGS) entry which is preliminary data.</text>
</comment>
<dbReference type="PANTHER" id="PTHR33568:SF3">
    <property type="entry name" value="DNA-DIRECTED DNA POLYMERASE"/>
    <property type="match status" value="1"/>
</dbReference>
<evidence type="ECO:0000256" key="8">
    <source>
        <dbReference type="ARBA" id="ARBA00049244"/>
    </source>
</evidence>
<dbReference type="EC" id="2.7.7.7" evidence="2"/>
<dbReference type="Pfam" id="PF03175">
    <property type="entry name" value="DNA_pol_B_2"/>
    <property type="match status" value="2"/>
</dbReference>
<dbReference type="OrthoDB" id="6171548at2759"/>
<dbReference type="GO" id="GO:0000166">
    <property type="term" value="F:nucleotide binding"/>
    <property type="evidence" value="ECO:0007669"/>
    <property type="project" value="InterPro"/>
</dbReference>
<dbReference type="PANTHER" id="PTHR33568">
    <property type="entry name" value="DNA POLYMERASE"/>
    <property type="match status" value="1"/>
</dbReference>
<name>A0A8S3R9A4_MYTED</name>
<protein>
    <recommendedName>
        <fullName evidence="2">DNA-directed DNA polymerase</fullName>
        <ecNumber evidence="2">2.7.7.7</ecNumber>
    </recommendedName>
</protein>
<dbReference type="SUPFAM" id="SSF53098">
    <property type="entry name" value="Ribonuclease H-like"/>
    <property type="match status" value="1"/>
</dbReference>
<feature type="domain" description="DNA-directed DNA polymerase family B mitochondria/virus" evidence="9">
    <location>
        <begin position="764"/>
        <end position="854"/>
    </location>
</feature>
<keyword evidence="4" id="KW-0548">Nucleotidyltransferase</keyword>
<evidence type="ECO:0000256" key="3">
    <source>
        <dbReference type="ARBA" id="ARBA00022679"/>
    </source>
</evidence>
<dbReference type="InterPro" id="IPR012337">
    <property type="entry name" value="RNaseH-like_sf"/>
</dbReference>
<dbReference type="GO" id="GO:0006260">
    <property type="term" value="P:DNA replication"/>
    <property type="evidence" value="ECO:0007669"/>
    <property type="project" value="UniProtKB-KW"/>
</dbReference>
<evidence type="ECO:0000256" key="1">
    <source>
        <dbReference type="ARBA" id="ARBA00005755"/>
    </source>
</evidence>
<keyword evidence="6" id="KW-0239">DNA-directed DNA polymerase</keyword>
<evidence type="ECO:0000256" key="2">
    <source>
        <dbReference type="ARBA" id="ARBA00012417"/>
    </source>
</evidence>
<dbReference type="Proteomes" id="UP000683360">
    <property type="component" value="Unassembled WGS sequence"/>
</dbReference>
<keyword evidence="3" id="KW-0808">Transferase</keyword>
<feature type="domain" description="DNA-directed DNA polymerase family B mitochondria/virus" evidence="9">
    <location>
        <begin position="435"/>
        <end position="676"/>
    </location>
</feature>
<evidence type="ECO:0000259" key="9">
    <source>
        <dbReference type="Pfam" id="PF03175"/>
    </source>
</evidence>
<keyword evidence="7" id="KW-0238">DNA-binding</keyword>
<dbReference type="GO" id="GO:0003677">
    <property type="term" value="F:DNA binding"/>
    <property type="evidence" value="ECO:0007669"/>
    <property type="project" value="UniProtKB-KW"/>
</dbReference>
<dbReference type="Gene3D" id="3.40.960.10">
    <property type="entry name" value="VSR Endonuclease"/>
    <property type="match status" value="1"/>
</dbReference>
<evidence type="ECO:0000313" key="11">
    <source>
        <dbReference type="Proteomes" id="UP000683360"/>
    </source>
</evidence>
<evidence type="ECO:0000256" key="7">
    <source>
        <dbReference type="ARBA" id="ARBA00023125"/>
    </source>
</evidence>
<evidence type="ECO:0000256" key="6">
    <source>
        <dbReference type="ARBA" id="ARBA00022932"/>
    </source>
</evidence>
<evidence type="ECO:0000256" key="4">
    <source>
        <dbReference type="ARBA" id="ARBA00022695"/>
    </source>
</evidence>
<proteinExistence type="inferred from homology"/>
<dbReference type="InterPro" id="IPR043502">
    <property type="entry name" value="DNA/RNA_pol_sf"/>
</dbReference>
<dbReference type="InterPro" id="IPR036397">
    <property type="entry name" value="RNaseH_sf"/>
</dbReference>
<organism evidence="10 11">
    <name type="scientific">Mytilus edulis</name>
    <name type="common">Blue mussel</name>
    <dbReference type="NCBI Taxonomy" id="6550"/>
    <lineage>
        <taxon>Eukaryota</taxon>
        <taxon>Metazoa</taxon>
        <taxon>Spiralia</taxon>
        <taxon>Lophotrochozoa</taxon>
        <taxon>Mollusca</taxon>
        <taxon>Bivalvia</taxon>
        <taxon>Autobranchia</taxon>
        <taxon>Pteriomorphia</taxon>
        <taxon>Mytilida</taxon>
        <taxon>Mytiloidea</taxon>
        <taxon>Mytilidae</taxon>
        <taxon>Mytilinae</taxon>
        <taxon>Mytilus</taxon>
    </lineage>
</organism>
<evidence type="ECO:0000256" key="5">
    <source>
        <dbReference type="ARBA" id="ARBA00022705"/>
    </source>
</evidence>
<sequence length="1258" mass="148514">MEAKKDKILSKRGDSYKLVLTKEYKHKASIYVFNYKISLKDEKQETFTNAFDHMVDYSIKDYPNGRIKIVPIHEIIITKHKSWPIRTYNTVKKLFMDQMERLLNSAEELNLEEVIFEVTIIPNKRGKGKALKILDVINKRSIIKIKNDDTICLSRAIVTSLASNKLLKDFTDSQLKHINEGRPLQKRVAEDLHEQSGVEIKEEGNDLEDLKAFENYLNIRIIVFTSNSTEYIVYNGNEEYNEQIYLYYHDEHFDTITNITGFLAKRRFCKVCLIGYTEQHTCKDNTVTTIRKQHICDKCNKTYTGKNHKCGEKICLICYEKYTESNEEHLCYMKPSVPKQVKNNKYIYFDFEANQETGIHIMNFCIAYDLENIYCFKNNYVKVFKCDFNIDDLNLLELDIDDCFSDVEKIKYETPIGNSVIDNFCKYFIRDKFKDYTFISHYGKGYDMQPILGYIVKNKIEHSIISSGLKLTAIFIKGINLRFIDSINFTLCGLAAFPKTFGFVGNKGYFPHYFNTTENQKYKGIYPDKEYFGYNTMTIKNKELFDEWYNKVKEKEFKFYKEIFYYCLLDVLILAKGCTLYKKLFLNITNNCIDPFQYITIAQCCTKIFKTLMLTNETIGIHKKMTIKEVHSQKSIQWLEYISLEYNIMIQHAKRGGEKKLFINNKCYKVDGYYYDRENKMRNVYEFFGCYWHGCTKCYSPEEICKKDRNKKTMKELYDQTKERLKTIEDYLKPNVKIHTIWECEFDQQKYPEVDPHLKPIDKRDAFYGGRTETIQLYNNLSDLKGRYVDFCSLYPSVNKYCKYPIGHPITYTDISVDDYIKNNYFGIMKCKILPPKGLYHPVLPYKQSTSDNTHKLLFGLCRTCMNKISFKCKHIDASSDPTLNKHDKIHEIKRCKECKNIKNEKCIHSDEERVIVGTWSTIEIDKAIEKGYKLQKIYELEHFEKTSTDIFKLYVDTFMKYKQEASGCKCDPKYCKNDCKNDKECKTKIQYIIDNTAYDLDIDKVKYNSGLRFIAKICLNNLWGHFGMRDNFTQKEYCFTLEHITKIVFNEKYKDISTMILDEDIVLTEYKNKEEYSKPNPSVNVYIALFTTAHARLKLYELLDILQERVLYMDTDSCIYNDDGSEACKKIESMMGNKLGDLTDEIVSKHNANHIKQFISAGPKDYSMKLDTEKLVSCCKGFRLNAEVEKKITLDKKIKIVTDENEKYETVKYNNIKIGKDHQLKTVKQVKDYDYMFDKRMVYCENENLIRSFPYGY</sequence>
<dbReference type="AlphaFoldDB" id="A0A8S3R9A4"/>
<comment type="catalytic activity">
    <reaction evidence="8">
        <text>DNA(n) + a 2'-deoxyribonucleoside 5'-triphosphate = DNA(n+1) + diphosphate</text>
        <dbReference type="Rhea" id="RHEA:22508"/>
        <dbReference type="Rhea" id="RHEA-COMP:17339"/>
        <dbReference type="Rhea" id="RHEA-COMP:17340"/>
        <dbReference type="ChEBI" id="CHEBI:33019"/>
        <dbReference type="ChEBI" id="CHEBI:61560"/>
        <dbReference type="ChEBI" id="CHEBI:173112"/>
        <dbReference type="EC" id="2.7.7.7"/>
    </reaction>
</comment>
<keyword evidence="5" id="KW-0235">DNA replication</keyword>
<dbReference type="Gene3D" id="3.30.420.10">
    <property type="entry name" value="Ribonuclease H-like superfamily/Ribonuclease H"/>
    <property type="match status" value="1"/>
</dbReference>
<dbReference type="InterPro" id="IPR004868">
    <property type="entry name" value="DNA-dir_DNA_pol_B_mt/vir"/>
</dbReference>
<keyword evidence="11" id="KW-1185">Reference proteome</keyword>
<reference evidence="10" key="1">
    <citation type="submission" date="2021-03" db="EMBL/GenBank/DDBJ databases">
        <authorList>
            <person name="Bekaert M."/>
        </authorList>
    </citation>
    <scope>NUCLEOTIDE SEQUENCE</scope>
</reference>